<name>A0A8J3JG89_9ACTN</name>
<feature type="region of interest" description="Disordered" evidence="1">
    <location>
        <begin position="159"/>
        <end position="179"/>
    </location>
</feature>
<evidence type="ECO:0000256" key="1">
    <source>
        <dbReference type="SAM" id="MobiDB-lite"/>
    </source>
</evidence>
<dbReference type="Pfam" id="PF14024">
    <property type="entry name" value="DUF4240"/>
    <property type="match status" value="1"/>
</dbReference>
<dbReference type="AlphaFoldDB" id="A0A8J3JG89"/>
<dbReference type="Proteomes" id="UP000601223">
    <property type="component" value="Unassembled WGS sequence"/>
</dbReference>
<dbReference type="EMBL" id="BONF01000017">
    <property type="protein sequence ID" value="GIF82094.1"/>
    <property type="molecule type" value="Genomic_DNA"/>
</dbReference>
<dbReference type="InterPro" id="IPR025334">
    <property type="entry name" value="DUF4240"/>
</dbReference>
<reference evidence="3 4" key="1">
    <citation type="submission" date="2021-01" db="EMBL/GenBank/DDBJ databases">
        <title>Whole genome shotgun sequence of Catellatospora bangladeshensis NBRC 107357.</title>
        <authorList>
            <person name="Komaki H."/>
            <person name="Tamura T."/>
        </authorList>
    </citation>
    <scope>NUCLEOTIDE SEQUENCE [LARGE SCALE GENOMIC DNA]</scope>
    <source>
        <strain evidence="3 4">NBRC 107357</strain>
    </source>
</reference>
<evidence type="ECO:0000313" key="3">
    <source>
        <dbReference type="EMBL" id="GIF82094.1"/>
    </source>
</evidence>
<protein>
    <recommendedName>
        <fullName evidence="2">DUF4240 domain-containing protein</fullName>
    </recommendedName>
</protein>
<evidence type="ECO:0000259" key="2">
    <source>
        <dbReference type="Pfam" id="PF14024"/>
    </source>
</evidence>
<sequence>MVEIDEFWRIVDRARDDAGVATGPFDDAAVAEALVARLMTLSRDEILDFDDLLGEVIARLDTWEVAVACQLITGYISDDAFSSFRAGLVGLGRRTVEQIFADPDSLAGHPVVIDIAEGRCERMALYSEDLLFAASSAFAGISGGDEDAFWEALDARPESAGSGEVLPPDWKPGAGDAERAPERLPRLWALLPPGRWASEPRPAKAVPQADPHEGCPLCGGELSAQSVGSSSRRDDGTILTREFRRCLDCSQVVERTKRGDGWDAWRETDTVELDHLVSVRILLSAGLGS</sequence>
<gene>
    <name evidence="3" type="ORF">Cba03nite_34430</name>
</gene>
<evidence type="ECO:0000313" key="4">
    <source>
        <dbReference type="Proteomes" id="UP000601223"/>
    </source>
</evidence>
<keyword evidence="4" id="KW-1185">Reference proteome</keyword>
<proteinExistence type="predicted"/>
<feature type="domain" description="DUF4240" evidence="2">
    <location>
        <begin position="5"/>
        <end position="138"/>
    </location>
</feature>
<organism evidence="3 4">
    <name type="scientific">Catellatospora bangladeshensis</name>
    <dbReference type="NCBI Taxonomy" id="310355"/>
    <lineage>
        <taxon>Bacteria</taxon>
        <taxon>Bacillati</taxon>
        <taxon>Actinomycetota</taxon>
        <taxon>Actinomycetes</taxon>
        <taxon>Micromonosporales</taxon>
        <taxon>Micromonosporaceae</taxon>
        <taxon>Catellatospora</taxon>
    </lineage>
</organism>
<comment type="caution">
    <text evidence="3">The sequence shown here is derived from an EMBL/GenBank/DDBJ whole genome shotgun (WGS) entry which is preliminary data.</text>
</comment>
<accession>A0A8J3JG89</accession>